<dbReference type="InterPro" id="IPR008906">
    <property type="entry name" value="HATC_C_dom"/>
</dbReference>
<dbReference type="Proteomes" id="UP000478052">
    <property type="component" value="Unassembled WGS sequence"/>
</dbReference>
<gene>
    <name evidence="3" type="ORF">FWK35_00032479</name>
</gene>
<evidence type="ECO:0000313" key="4">
    <source>
        <dbReference type="Proteomes" id="UP000478052"/>
    </source>
</evidence>
<comment type="caution">
    <text evidence="3">The sequence shown here is derived from an EMBL/GenBank/DDBJ whole genome shotgun (WGS) entry which is preliminary data.</text>
</comment>
<dbReference type="SUPFAM" id="SSF53098">
    <property type="entry name" value="Ribonuclease H-like"/>
    <property type="match status" value="1"/>
</dbReference>
<proteinExistence type="predicted"/>
<dbReference type="EMBL" id="VUJU01002113">
    <property type="protein sequence ID" value="KAF0762547.1"/>
    <property type="molecule type" value="Genomic_DNA"/>
</dbReference>
<reference evidence="3 4" key="1">
    <citation type="submission" date="2019-08" db="EMBL/GenBank/DDBJ databases">
        <title>Whole genome of Aphis craccivora.</title>
        <authorList>
            <person name="Voronova N.V."/>
            <person name="Shulinski R.S."/>
            <person name="Bandarenka Y.V."/>
            <person name="Zhorov D.G."/>
            <person name="Warner D."/>
        </authorList>
    </citation>
    <scope>NUCLEOTIDE SEQUENCE [LARGE SCALE GENOMIC DNA]</scope>
    <source>
        <strain evidence="3">180601</strain>
        <tissue evidence="3">Whole Body</tissue>
    </source>
</reference>
<dbReference type="InterPro" id="IPR012337">
    <property type="entry name" value="RNaseH-like_sf"/>
</dbReference>
<keyword evidence="4" id="KW-1185">Reference proteome</keyword>
<dbReference type="PANTHER" id="PTHR37162">
    <property type="entry name" value="HAT FAMILY DIMERISATION DOMAINCONTAINING PROTEIN-RELATED"/>
    <property type="match status" value="1"/>
</dbReference>
<evidence type="ECO:0000259" key="2">
    <source>
        <dbReference type="Pfam" id="PF05699"/>
    </source>
</evidence>
<evidence type="ECO:0000256" key="1">
    <source>
        <dbReference type="SAM" id="MobiDB-lite"/>
    </source>
</evidence>
<dbReference type="AlphaFoldDB" id="A0A6G0YWV8"/>
<accession>A0A6G0YWV8</accession>
<dbReference type="PANTHER" id="PTHR37162:SF1">
    <property type="entry name" value="BED-TYPE DOMAIN-CONTAINING PROTEIN"/>
    <property type="match status" value="1"/>
</dbReference>
<dbReference type="Pfam" id="PF05699">
    <property type="entry name" value="Dimer_Tnp_hAT"/>
    <property type="match status" value="1"/>
</dbReference>
<name>A0A6G0YWV8_APHCR</name>
<evidence type="ECO:0000313" key="3">
    <source>
        <dbReference type="EMBL" id="KAF0762547.1"/>
    </source>
</evidence>
<feature type="domain" description="HAT C-terminal dimerisation" evidence="2">
    <location>
        <begin position="619"/>
        <end position="678"/>
    </location>
</feature>
<dbReference type="OrthoDB" id="6622882at2759"/>
<protein>
    <submittedName>
        <fullName evidence="3">Zinc finger protein</fullName>
    </submittedName>
</protein>
<sequence>MLSNVSKISSFVPLDNMSNSTNSSDEEPNFAKKAKSKHRSQKFREEWCNLDDFKYWLKRVEKDPFKAKCTICNVTMVAEFSNIKGHSKGKKHNQHVKGVQNKQRSIKCFTTNDTTSSQNESVSKAELKLSAYIAEHNISYSSIDHLSELFKEIFPDSKIAQKISLKRTKLTSIVKNVIGASHKEELCSILQNTKFSILTDESTDIASIKTSCIVVRYFDKDTGRIESKFWELKNVFDEENSNQSATGEHLYKCITESFAKQKVPQQNVIGFGSDGCSVMMGINNSVASRFKKDYPGIFVMKCICHSAHLCASEACKQLPKSCEELARGIFNFLHSSAKRQNALMQFQKFLDLKPHKILHPSQTRWLSLEAVTKRIIEQWDALRLYFTDTYLEQKLHTTEFIFNSLNDPFMKLHFYFLSWILPKFTELNKYFQTERVVITDIHEKIRLLYTTILLSFMKRDYVLRTDLSSIQPNNGQHHIFDSQMYLGVMVQEHINKNNLIKNKEKLKYFYNHCRQFLQTSAIEIKKRYDMNDQVLSKISILSAKNSLSNAFRDENPSILPLVTYMKRAVPIKENEDYNEIIQKLDDQWRALPMSLHLLPESITKLQYSNDDPDVLWSYLKKYGKDLNEFQELSDFALAVLCLPVSNADCERVFSNVNNIKTKSRNKLLTNTINGNLLTKQCVKGGHFETKNCINFTPTKPMFNKMTSSVLYSNATQEPYLELDIFFGDV</sequence>
<dbReference type="GO" id="GO:0046983">
    <property type="term" value="F:protein dimerization activity"/>
    <property type="evidence" value="ECO:0007669"/>
    <property type="project" value="InterPro"/>
</dbReference>
<feature type="region of interest" description="Disordered" evidence="1">
    <location>
        <begin position="16"/>
        <end position="37"/>
    </location>
</feature>
<organism evidence="3 4">
    <name type="scientific">Aphis craccivora</name>
    <name type="common">Cowpea aphid</name>
    <dbReference type="NCBI Taxonomy" id="307492"/>
    <lineage>
        <taxon>Eukaryota</taxon>
        <taxon>Metazoa</taxon>
        <taxon>Ecdysozoa</taxon>
        <taxon>Arthropoda</taxon>
        <taxon>Hexapoda</taxon>
        <taxon>Insecta</taxon>
        <taxon>Pterygota</taxon>
        <taxon>Neoptera</taxon>
        <taxon>Paraneoptera</taxon>
        <taxon>Hemiptera</taxon>
        <taxon>Sternorrhyncha</taxon>
        <taxon>Aphidomorpha</taxon>
        <taxon>Aphidoidea</taxon>
        <taxon>Aphididae</taxon>
        <taxon>Aphidini</taxon>
        <taxon>Aphis</taxon>
        <taxon>Aphis</taxon>
    </lineage>
</organism>